<reference evidence="3" key="1">
    <citation type="submission" date="2023-07" db="EMBL/GenBank/DDBJ databases">
        <title>Whole genome shotgun sequence of Streptomyces spororaveus NBRC 15456.</title>
        <authorList>
            <person name="Komaki H."/>
            <person name="Tamura T."/>
        </authorList>
    </citation>
    <scope>NUCLEOTIDE SEQUENCE [LARGE SCALE GENOMIC DNA]</scope>
    <source>
        <strain evidence="3">NBRC 15456</strain>
    </source>
</reference>
<dbReference type="EMBL" id="BNED01000005">
    <property type="protein sequence ID" value="GHI75355.1"/>
    <property type="molecule type" value="Genomic_DNA"/>
</dbReference>
<keyword evidence="1" id="KW-1133">Transmembrane helix</keyword>
<name>A0ABQ3T4S4_9ACTN</name>
<evidence type="ECO:0000256" key="1">
    <source>
        <dbReference type="SAM" id="Phobius"/>
    </source>
</evidence>
<feature type="transmembrane region" description="Helical" evidence="1">
    <location>
        <begin position="58"/>
        <end position="78"/>
    </location>
</feature>
<organism evidence="2 3">
    <name type="scientific">Streptomyces spororaveus</name>
    <dbReference type="NCBI Taxonomy" id="284039"/>
    <lineage>
        <taxon>Bacteria</taxon>
        <taxon>Bacillati</taxon>
        <taxon>Actinomycetota</taxon>
        <taxon>Actinomycetes</taxon>
        <taxon>Kitasatosporales</taxon>
        <taxon>Streptomycetaceae</taxon>
        <taxon>Streptomyces</taxon>
    </lineage>
</organism>
<protein>
    <submittedName>
        <fullName evidence="2">Uncharacterized protein</fullName>
    </submittedName>
</protein>
<evidence type="ECO:0000313" key="3">
    <source>
        <dbReference type="Proteomes" id="UP000608522"/>
    </source>
</evidence>
<sequence length="111" mass="11388">MPATPFAPARPVPPNKALVVASVLLWALTGLSLAVIGFFVLMIGVWGMAAGEDVTRPLLQVAAIVVGAALVGALLYVAPGVRRLSREARLTLLGALACPAPLVLAAHLMTL</sequence>
<evidence type="ECO:0000313" key="2">
    <source>
        <dbReference type="EMBL" id="GHI75355.1"/>
    </source>
</evidence>
<keyword evidence="3" id="KW-1185">Reference proteome</keyword>
<dbReference type="Proteomes" id="UP000608522">
    <property type="component" value="Unassembled WGS sequence"/>
</dbReference>
<dbReference type="RefSeq" id="WP_202197814.1">
    <property type="nucleotide sequence ID" value="NZ_BAAATO010000004.1"/>
</dbReference>
<feature type="transmembrane region" description="Helical" evidence="1">
    <location>
        <begin position="18"/>
        <end position="46"/>
    </location>
</feature>
<feature type="transmembrane region" description="Helical" evidence="1">
    <location>
        <begin position="90"/>
        <end position="109"/>
    </location>
</feature>
<accession>A0ABQ3T4S4</accession>
<comment type="caution">
    <text evidence="2">The sequence shown here is derived from an EMBL/GenBank/DDBJ whole genome shotgun (WGS) entry which is preliminary data.</text>
</comment>
<keyword evidence="1" id="KW-0472">Membrane</keyword>
<proteinExistence type="predicted"/>
<gene>
    <name evidence="2" type="ORF">Sspor_09160</name>
</gene>
<keyword evidence="1" id="KW-0812">Transmembrane</keyword>